<evidence type="ECO:0000256" key="1">
    <source>
        <dbReference type="ARBA" id="ARBA00004429"/>
    </source>
</evidence>
<comment type="catalytic activity">
    <reaction evidence="9">
        <text>Typically cleaves a -Gly-|-Phe- bond to release an N-terminal, basic peptide of 5-8 residues from type IV prepilin, and then N-methylates the new N-terminal amino group, the methyl donor being S-adenosyl-L-methionine.</text>
        <dbReference type="EC" id="3.4.23.43"/>
    </reaction>
</comment>
<evidence type="ECO:0000256" key="9">
    <source>
        <dbReference type="RuleBase" id="RU003794"/>
    </source>
</evidence>
<organism evidence="13 14">
    <name type="scientific">Roseateles subflavus</name>
    <dbReference type="NCBI Taxonomy" id="3053353"/>
    <lineage>
        <taxon>Bacteria</taxon>
        <taxon>Pseudomonadati</taxon>
        <taxon>Pseudomonadota</taxon>
        <taxon>Betaproteobacteria</taxon>
        <taxon>Burkholderiales</taxon>
        <taxon>Sphaerotilaceae</taxon>
        <taxon>Roseateles</taxon>
    </lineage>
</organism>
<evidence type="ECO:0000256" key="10">
    <source>
        <dbReference type="SAM" id="Phobius"/>
    </source>
</evidence>
<comment type="function">
    <text evidence="9">Plays an essential role in type IV pili and type II pseudopili formation by proteolytically removing the leader sequence from substrate proteins and subsequently monomethylating the alpha-amino group of the newly exposed N-terminal phenylalanine.</text>
</comment>
<evidence type="ECO:0000313" key="13">
    <source>
        <dbReference type="EMBL" id="MDL5032699.1"/>
    </source>
</evidence>
<dbReference type="PANTHER" id="PTHR30487:SF0">
    <property type="entry name" value="PREPILIN LEADER PEPTIDASE_N-METHYLTRANSFERASE-RELATED"/>
    <property type="match status" value="1"/>
</dbReference>
<keyword evidence="9" id="KW-0511">Multifunctional enzyme</keyword>
<gene>
    <name evidence="13" type="ORF">QRD43_12360</name>
</gene>
<dbReference type="InterPro" id="IPR014032">
    <property type="entry name" value="Peptidase_A24A_bac"/>
</dbReference>
<dbReference type="RefSeq" id="WP_285982783.1">
    <property type="nucleotide sequence ID" value="NZ_JASVDS010000003.1"/>
</dbReference>
<comment type="subcellular location">
    <subcellularLocation>
        <location evidence="1">Cell inner membrane</location>
        <topology evidence="1">Multi-pass membrane protein</topology>
    </subcellularLocation>
    <subcellularLocation>
        <location evidence="9">Cell membrane</location>
        <topology evidence="9">Multi-pass membrane protein</topology>
    </subcellularLocation>
</comment>
<keyword evidence="6 10" id="KW-1133">Transmembrane helix</keyword>
<keyword evidence="14" id="KW-1185">Reference proteome</keyword>
<feature type="transmembrane region" description="Helical" evidence="10">
    <location>
        <begin position="210"/>
        <end position="230"/>
    </location>
</feature>
<feature type="transmembrane region" description="Helical" evidence="10">
    <location>
        <begin position="158"/>
        <end position="176"/>
    </location>
</feature>
<comment type="caution">
    <text evidence="13">The sequence shown here is derived from an EMBL/GenBank/DDBJ whole genome shotgun (WGS) entry which is preliminary data.</text>
</comment>
<feature type="transmembrane region" description="Helical" evidence="10">
    <location>
        <begin position="12"/>
        <end position="33"/>
    </location>
</feature>
<evidence type="ECO:0000256" key="8">
    <source>
        <dbReference type="RuleBase" id="RU003793"/>
    </source>
</evidence>
<accession>A0ABT7LIN2</accession>
<evidence type="ECO:0000256" key="4">
    <source>
        <dbReference type="ARBA" id="ARBA00022519"/>
    </source>
</evidence>
<dbReference type="EC" id="2.1.1.-" evidence="9"/>
<feature type="domain" description="Prepilin type IV endopeptidase peptidase" evidence="11">
    <location>
        <begin position="162"/>
        <end position="271"/>
    </location>
</feature>
<keyword evidence="7 10" id="KW-0472">Membrane</keyword>
<evidence type="ECO:0000256" key="2">
    <source>
        <dbReference type="ARBA" id="ARBA00005801"/>
    </source>
</evidence>
<proteinExistence type="inferred from homology"/>
<evidence type="ECO:0000259" key="12">
    <source>
        <dbReference type="Pfam" id="PF06750"/>
    </source>
</evidence>
<evidence type="ECO:0000259" key="11">
    <source>
        <dbReference type="Pfam" id="PF01478"/>
    </source>
</evidence>
<keyword evidence="9" id="KW-0489">Methyltransferase</keyword>
<reference evidence="13 14" key="1">
    <citation type="submission" date="2023-06" db="EMBL/GenBank/DDBJ databases">
        <title>Pelomonas sp. APW6 16S ribosomal RNA gene genome sequencing and assembly.</title>
        <authorList>
            <person name="Woo H."/>
        </authorList>
    </citation>
    <scope>NUCLEOTIDE SEQUENCE [LARGE SCALE GENOMIC DNA]</scope>
    <source>
        <strain evidence="13 14">APW6</strain>
    </source>
</reference>
<feature type="transmembrane region" description="Helical" evidence="10">
    <location>
        <begin position="242"/>
        <end position="272"/>
    </location>
</feature>
<dbReference type="Pfam" id="PF01478">
    <property type="entry name" value="Peptidase_A24"/>
    <property type="match status" value="1"/>
</dbReference>
<name>A0ABT7LIN2_9BURK</name>
<dbReference type="EMBL" id="JASVDS010000003">
    <property type="protein sequence ID" value="MDL5032699.1"/>
    <property type="molecule type" value="Genomic_DNA"/>
</dbReference>
<keyword evidence="3" id="KW-1003">Cell membrane</keyword>
<evidence type="ECO:0000256" key="7">
    <source>
        <dbReference type="ARBA" id="ARBA00023136"/>
    </source>
</evidence>
<dbReference type="Gene3D" id="1.20.120.1220">
    <property type="match status" value="1"/>
</dbReference>
<dbReference type="Proteomes" id="UP001238603">
    <property type="component" value="Unassembled WGS sequence"/>
</dbReference>
<dbReference type="PRINTS" id="PR00864">
    <property type="entry name" value="PREPILNPTASE"/>
</dbReference>
<sequence length="314" mass="34057">MLGPIAPEWQYLLSPWALGLLGLCIGSFLNVVVHRLPRMMEREWTQDAAAHLGDAAVLERTTGLAPDQARPLAQQIEKLGPLLEQQPPLTLVTPRSRCPACGHQLAWHENLPLVGWLRLRGRCAACQSPISARYPLLEALTGALFAAVAWQFGPTWHALLWCAFTGMLLALAAIDWDTTLLPDSLNQPLLWAGLWAALLGWTLPLDQALIGALVGYLSLWSVYWLFKLVTGKEGMGYGDFKLLAALGAWLGWQMVLPIVLGASVIGAIVGIAMKLTSSLREGRYVPFGPFLAGGGLAVLLIGPGRLLGWWLGGH</sequence>
<dbReference type="Pfam" id="PF06750">
    <property type="entry name" value="A24_N_bact"/>
    <property type="match status" value="1"/>
</dbReference>
<dbReference type="InterPro" id="IPR010627">
    <property type="entry name" value="Prepilin_pept_A24_N"/>
</dbReference>
<dbReference type="InterPro" id="IPR000045">
    <property type="entry name" value="Prepilin_IV_endopep_pep"/>
</dbReference>
<dbReference type="InterPro" id="IPR050882">
    <property type="entry name" value="Prepilin_peptidase/N-MTase"/>
</dbReference>
<keyword evidence="4" id="KW-0997">Cell inner membrane</keyword>
<keyword evidence="5 9" id="KW-0812">Transmembrane</keyword>
<keyword evidence="9" id="KW-0645">Protease</keyword>
<keyword evidence="9 13" id="KW-0378">Hydrolase</keyword>
<dbReference type="EC" id="3.4.23.43" evidence="9"/>
<evidence type="ECO:0000313" key="14">
    <source>
        <dbReference type="Proteomes" id="UP001238603"/>
    </source>
</evidence>
<dbReference type="PANTHER" id="PTHR30487">
    <property type="entry name" value="TYPE 4 PREPILIN-LIKE PROTEINS LEADER PEPTIDE-PROCESSING ENZYME"/>
    <property type="match status" value="1"/>
</dbReference>
<comment type="similarity">
    <text evidence="2 8">Belongs to the peptidase A24 family.</text>
</comment>
<dbReference type="GO" id="GO:0016787">
    <property type="term" value="F:hydrolase activity"/>
    <property type="evidence" value="ECO:0007669"/>
    <property type="project" value="UniProtKB-KW"/>
</dbReference>
<feature type="transmembrane region" description="Helical" evidence="10">
    <location>
        <begin position="188"/>
        <end position="204"/>
    </location>
</feature>
<feature type="transmembrane region" description="Helical" evidence="10">
    <location>
        <begin position="284"/>
        <end position="302"/>
    </location>
</feature>
<evidence type="ECO:0000256" key="5">
    <source>
        <dbReference type="ARBA" id="ARBA00022692"/>
    </source>
</evidence>
<evidence type="ECO:0000256" key="3">
    <source>
        <dbReference type="ARBA" id="ARBA00022475"/>
    </source>
</evidence>
<protein>
    <recommendedName>
        <fullName evidence="9">Prepilin leader peptidase/N-methyltransferase</fullName>
        <ecNumber evidence="9">2.1.1.-</ecNumber>
        <ecNumber evidence="9">3.4.23.43</ecNumber>
    </recommendedName>
</protein>
<feature type="domain" description="Prepilin peptidase A24 N-terminal" evidence="12">
    <location>
        <begin position="20"/>
        <end position="152"/>
    </location>
</feature>
<keyword evidence="9" id="KW-0808">Transferase</keyword>
<evidence type="ECO:0000256" key="6">
    <source>
        <dbReference type="ARBA" id="ARBA00022989"/>
    </source>
</evidence>